<evidence type="ECO:0000256" key="5">
    <source>
        <dbReference type="ARBA" id="ARBA00023004"/>
    </source>
</evidence>
<evidence type="ECO:0000313" key="9">
    <source>
        <dbReference type="EMBL" id="MVO78354.1"/>
    </source>
</evidence>
<evidence type="ECO:0000256" key="2">
    <source>
        <dbReference type="ARBA" id="ARBA00022617"/>
    </source>
</evidence>
<dbReference type="AlphaFoldDB" id="A0A6I4J238"/>
<dbReference type="PANTHER" id="PTHR11961">
    <property type="entry name" value="CYTOCHROME C"/>
    <property type="match status" value="1"/>
</dbReference>
<evidence type="ECO:0000259" key="8">
    <source>
        <dbReference type="PROSITE" id="PS51007"/>
    </source>
</evidence>
<dbReference type="Gene3D" id="1.10.760.10">
    <property type="entry name" value="Cytochrome c-like domain"/>
    <property type="match status" value="1"/>
</dbReference>
<dbReference type="InterPro" id="IPR009056">
    <property type="entry name" value="Cyt_c-like_dom"/>
</dbReference>
<name>A0A6I4J238_9SPHN</name>
<evidence type="ECO:0000256" key="4">
    <source>
        <dbReference type="ARBA" id="ARBA00022982"/>
    </source>
</evidence>
<evidence type="ECO:0000256" key="3">
    <source>
        <dbReference type="ARBA" id="ARBA00022723"/>
    </source>
</evidence>
<dbReference type="PRINTS" id="PR00604">
    <property type="entry name" value="CYTCHRMECIAB"/>
</dbReference>
<feature type="domain" description="Cytochrome c" evidence="8">
    <location>
        <begin position="53"/>
        <end position="153"/>
    </location>
</feature>
<evidence type="ECO:0000256" key="6">
    <source>
        <dbReference type="PROSITE-ProRule" id="PRU00433"/>
    </source>
</evidence>
<dbReference type="SUPFAM" id="SSF46626">
    <property type="entry name" value="Cytochrome c"/>
    <property type="match status" value="1"/>
</dbReference>
<keyword evidence="10" id="KW-1185">Reference proteome</keyword>
<keyword evidence="5 6" id="KW-0408">Iron</keyword>
<feature type="region of interest" description="Disordered" evidence="7">
    <location>
        <begin position="154"/>
        <end position="178"/>
    </location>
</feature>
<reference evidence="9 10" key="1">
    <citation type="submission" date="2019-12" db="EMBL/GenBank/DDBJ databases">
        <authorList>
            <person name="Huq M.A."/>
        </authorList>
    </citation>
    <scope>NUCLEOTIDE SEQUENCE [LARGE SCALE GENOMIC DNA]</scope>
    <source>
        <strain evidence="9 10">MAH-20</strain>
    </source>
</reference>
<comment type="caution">
    <text evidence="9">The sequence shown here is derived from an EMBL/GenBank/DDBJ whole genome shotgun (WGS) entry which is preliminary data.</text>
</comment>
<keyword evidence="4" id="KW-0249">Electron transport</keyword>
<proteinExistence type="predicted"/>
<keyword evidence="3 6" id="KW-0479">Metal-binding</keyword>
<gene>
    <name evidence="9" type="ORF">GON01_10470</name>
</gene>
<dbReference type="GO" id="GO:0020037">
    <property type="term" value="F:heme binding"/>
    <property type="evidence" value="ECO:0007669"/>
    <property type="project" value="InterPro"/>
</dbReference>
<dbReference type="InterPro" id="IPR002327">
    <property type="entry name" value="Cyt_c_1A/1B"/>
</dbReference>
<sequence>MQREWPVAGNREEREQLKGYIGHIEKVAVFVPADTDAGPAEVPVDLGTLLASADAEKGRRTAQACMACHDFTQNGPNRIGPNLWGVVGRSVASHAGFGYSPALKGLGGQWTYQQLDHFLAGPNRAVPGTKMTFTGIRNPRERAHVLAYLATIGAGRQPFPPPQPTASPPQPKIAAATP</sequence>
<dbReference type="InterPro" id="IPR036909">
    <property type="entry name" value="Cyt_c-like_dom_sf"/>
</dbReference>
<protein>
    <submittedName>
        <fullName evidence="9">C-type cytochrome</fullName>
    </submittedName>
</protein>
<keyword evidence="2 6" id="KW-0349">Heme</keyword>
<evidence type="ECO:0000256" key="1">
    <source>
        <dbReference type="ARBA" id="ARBA00022448"/>
    </source>
</evidence>
<dbReference type="Proteomes" id="UP000441389">
    <property type="component" value="Unassembled WGS sequence"/>
</dbReference>
<dbReference type="GO" id="GO:0009055">
    <property type="term" value="F:electron transfer activity"/>
    <property type="evidence" value="ECO:0007669"/>
    <property type="project" value="InterPro"/>
</dbReference>
<dbReference type="PROSITE" id="PS51007">
    <property type="entry name" value="CYTC"/>
    <property type="match status" value="1"/>
</dbReference>
<feature type="compositionally biased region" description="Pro residues" evidence="7">
    <location>
        <begin position="158"/>
        <end position="171"/>
    </location>
</feature>
<accession>A0A6I4J238</accession>
<evidence type="ECO:0000313" key="10">
    <source>
        <dbReference type="Proteomes" id="UP000441389"/>
    </source>
</evidence>
<dbReference type="EMBL" id="WQMS01000013">
    <property type="protein sequence ID" value="MVO78354.1"/>
    <property type="molecule type" value="Genomic_DNA"/>
</dbReference>
<dbReference type="GO" id="GO:0046872">
    <property type="term" value="F:metal ion binding"/>
    <property type="evidence" value="ECO:0007669"/>
    <property type="project" value="UniProtKB-KW"/>
</dbReference>
<evidence type="ECO:0000256" key="7">
    <source>
        <dbReference type="SAM" id="MobiDB-lite"/>
    </source>
</evidence>
<keyword evidence="1" id="KW-0813">Transport</keyword>
<organism evidence="9 10">
    <name type="scientific">Sphingomonas horti</name>
    <dbReference type="NCBI Taxonomy" id="2682842"/>
    <lineage>
        <taxon>Bacteria</taxon>
        <taxon>Pseudomonadati</taxon>
        <taxon>Pseudomonadota</taxon>
        <taxon>Alphaproteobacteria</taxon>
        <taxon>Sphingomonadales</taxon>
        <taxon>Sphingomonadaceae</taxon>
        <taxon>Sphingomonas</taxon>
    </lineage>
</organism>